<sequence>MKVGTDGLLLGAWADGGGLILDIGTGTGLIALMMAQRFSGAIVDAIDIDPDAALQAKENVEDSPFADRVTVMCTSLQEFDIAKRYDAIVCNPPYFTQSLLPPDSKRTLARHAVALPFDELFRHSRRFLANGGVFSIIVPFDLESKIMVSAAVNGFFLVRRCTVSTTPSKSPRRLLMAFALAPQPVNDERGTIHASNSEYSEWYKKLTCDFLLKF</sequence>
<dbReference type="EMBL" id="RYYU01000001">
    <property type="protein sequence ID" value="RUL60305.1"/>
    <property type="molecule type" value="Genomic_DNA"/>
</dbReference>
<keyword evidence="2 6" id="KW-0489">Methyltransferase</keyword>
<evidence type="ECO:0000313" key="9">
    <source>
        <dbReference type="Proteomes" id="UP000278983"/>
    </source>
</evidence>
<dbReference type="InterPro" id="IPR007848">
    <property type="entry name" value="Small_mtfrase_dom"/>
</dbReference>
<evidence type="ECO:0000256" key="1">
    <source>
        <dbReference type="ARBA" id="ARBA00022490"/>
    </source>
</evidence>
<comment type="similarity">
    <text evidence="6">Belongs to the methyltransferase superfamily. tRNA (adenine-N(6)-)-methyltransferase family.</text>
</comment>
<name>A0A3S0PC30_9BACT</name>
<evidence type="ECO:0000256" key="6">
    <source>
        <dbReference type="HAMAP-Rule" id="MF_01872"/>
    </source>
</evidence>
<keyword evidence="3 6" id="KW-0808">Transferase</keyword>
<comment type="function">
    <text evidence="6">Specifically methylates the adenine in position 37 of tRNA(1)(Val) (anticodon cmo5UAC).</text>
</comment>
<dbReference type="GO" id="GO:0003676">
    <property type="term" value="F:nucleic acid binding"/>
    <property type="evidence" value="ECO:0007669"/>
    <property type="project" value="InterPro"/>
</dbReference>
<dbReference type="PANTHER" id="PTHR47739">
    <property type="entry name" value="TRNA1(VAL) (ADENINE(37)-N6)-METHYLTRANSFERASE"/>
    <property type="match status" value="1"/>
</dbReference>
<dbReference type="InterPro" id="IPR050210">
    <property type="entry name" value="tRNA_Adenine-N(6)_MTase"/>
</dbReference>
<reference evidence="8 9" key="1">
    <citation type="submission" date="2018-12" db="EMBL/GenBank/DDBJ databases">
        <title>Genome sequencing of Prevotella sp. KCOM 3155 (= JS262).</title>
        <authorList>
            <person name="Kook J.-K."/>
            <person name="Park S.-N."/>
            <person name="Lim Y.K."/>
        </authorList>
    </citation>
    <scope>NUCLEOTIDE SEQUENCE [LARGE SCALE GENOMIC DNA]</scope>
    <source>
        <strain evidence="8 9">KCOM 3155</strain>
    </source>
</reference>
<dbReference type="GO" id="GO:0008033">
    <property type="term" value="P:tRNA processing"/>
    <property type="evidence" value="ECO:0007669"/>
    <property type="project" value="UniProtKB-UniRule"/>
</dbReference>
<protein>
    <recommendedName>
        <fullName evidence="6">tRNA1(Val) (adenine(37)-N6)-methyltransferase</fullName>
        <ecNumber evidence="6">2.1.1.223</ecNumber>
    </recommendedName>
    <alternativeName>
        <fullName evidence="6">tRNA m6A37 methyltransferase</fullName>
    </alternativeName>
</protein>
<evidence type="ECO:0000256" key="2">
    <source>
        <dbReference type="ARBA" id="ARBA00022603"/>
    </source>
</evidence>
<keyword evidence="1 6" id="KW-0963">Cytoplasm</keyword>
<dbReference type="OrthoDB" id="5383291at2"/>
<keyword evidence="4 6" id="KW-0949">S-adenosyl-L-methionine</keyword>
<evidence type="ECO:0000256" key="4">
    <source>
        <dbReference type="ARBA" id="ARBA00022691"/>
    </source>
</evidence>
<keyword evidence="9" id="KW-1185">Reference proteome</keyword>
<proteinExistence type="inferred from homology"/>
<dbReference type="HAMAP" id="MF_01872">
    <property type="entry name" value="tRNA_methyltr_YfiC"/>
    <property type="match status" value="1"/>
</dbReference>
<dbReference type="GO" id="GO:0005737">
    <property type="term" value="C:cytoplasm"/>
    <property type="evidence" value="ECO:0007669"/>
    <property type="project" value="UniProtKB-SubCell"/>
</dbReference>
<dbReference type="InterPro" id="IPR022882">
    <property type="entry name" value="tRNA_adenine-N6_MeTrfase"/>
</dbReference>
<evidence type="ECO:0000259" key="7">
    <source>
        <dbReference type="Pfam" id="PF05175"/>
    </source>
</evidence>
<comment type="caution">
    <text evidence="8">The sequence shown here is derived from an EMBL/GenBank/DDBJ whole genome shotgun (WGS) entry which is preliminary data.</text>
</comment>
<dbReference type="InterPro" id="IPR029063">
    <property type="entry name" value="SAM-dependent_MTases_sf"/>
</dbReference>
<dbReference type="AlphaFoldDB" id="A0A3S0PC30"/>
<organism evidence="8 9">
    <name type="scientific">Prevotella koreensis</name>
    <dbReference type="NCBI Taxonomy" id="2490854"/>
    <lineage>
        <taxon>Bacteria</taxon>
        <taxon>Pseudomonadati</taxon>
        <taxon>Bacteroidota</taxon>
        <taxon>Bacteroidia</taxon>
        <taxon>Bacteroidales</taxon>
        <taxon>Prevotellaceae</taxon>
        <taxon>Prevotella</taxon>
    </lineage>
</organism>
<dbReference type="Proteomes" id="UP000278983">
    <property type="component" value="Unassembled WGS sequence"/>
</dbReference>
<dbReference type="InterPro" id="IPR002052">
    <property type="entry name" value="DNA_methylase_N6_adenine_CS"/>
</dbReference>
<dbReference type="PANTHER" id="PTHR47739:SF1">
    <property type="entry name" value="TRNA1(VAL) (ADENINE(37)-N6)-METHYLTRANSFERASE"/>
    <property type="match status" value="1"/>
</dbReference>
<dbReference type="GO" id="GO:0032259">
    <property type="term" value="P:methylation"/>
    <property type="evidence" value="ECO:0007669"/>
    <property type="project" value="UniProtKB-KW"/>
</dbReference>
<dbReference type="Gene3D" id="3.40.50.150">
    <property type="entry name" value="Vaccinia Virus protein VP39"/>
    <property type="match status" value="1"/>
</dbReference>
<gene>
    <name evidence="8" type="ORF">EHV08_02425</name>
</gene>
<feature type="domain" description="Methyltransferase small" evidence="7">
    <location>
        <begin position="16"/>
        <end position="145"/>
    </location>
</feature>
<comment type="catalytic activity">
    <reaction evidence="6">
        <text>adenosine(37) in tRNA1(Val) + S-adenosyl-L-methionine = N(6)-methyladenosine(37) in tRNA1(Val) + S-adenosyl-L-homocysteine + H(+)</text>
        <dbReference type="Rhea" id="RHEA:43160"/>
        <dbReference type="Rhea" id="RHEA-COMP:10369"/>
        <dbReference type="Rhea" id="RHEA-COMP:10370"/>
        <dbReference type="ChEBI" id="CHEBI:15378"/>
        <dbReference type="ChEBI" id="CHEBI:57856"/>
        <dbReference type="ChEBI" id="CHEBI:59789"/>
        <dbReference type="ChEBI" id="CHEBI:74411"/>
        <dbReference type="ChEBI" id="CHEBI:74449"/>
        <dbReference type="EC" id="2.1.1.223"/>
    </reaction>
</comment>
<comment type="subcellular location">
    <subcellularLocation>
        <location evidence="6">Cytoplasm</location>
    </subcellularLocation>
</comment>
<dbReference type="CDD" id="cd02440">
    <property type="entry name" value="AdoMet_MTases"/>
    <property type="match status" value="1"/>
</dbReference>
<dbReference type="SUPFAM" id="SSF53335">
    <property type="entry name" value="S-adenosyl-L-methionine-dependent methyltransferases"/>
    <property type="match status" value="1"/>
</dbReference>
<keyword evidence="5 6" id="KW-0819">tRNA processing</keyword>
<dbReference type="EC" id="2.1.1.223" evidence="6"/>
<evidence type="ECO:0000256" key="5">
    <source>
        <dbReference type="ARBA" id="ARBA00022694"/>
    </source>
</evidence>
<dbReference type="GO" id="GO:0016430">
    <property type="term" value="F:tRNA (adenine-N6)-methyltransferase activity"/>
    <property type="evidence" value="ECO:0007669"/>
    <property type="project" value="UniProtKB-UniRule"/>
</dbReference>
<evidence type="ECO:0000256" key="3">
    <source>
        <dbReference type="ARBA" id="ARBA00022679"/>
    </source>
</evidence>
<evidence type="ECO:0000313" key="8">
    <source>
        <dbReference type="EMBL" id="RUL60305.1"/>
    </source>
</evidence>
<dbReference type="Pfam" id="PF05175">
    <property type="entry name" value="MTS"/>
    <property type="match status" value="1"/>
</dbReference>
<accession>A0A3S0PC30</accession>
<dbReference type="PROSITE" id="PS00092">
    <property type="entry name" value="N6_MTASE"/>
    <property type="match status" value="1"/>
</dbReference>